<feature type="domain" description="SnoaL-like" evidence="1">
    <location>
        <begin position="12"/>
        <end position="111"/>
    </location>
</feature>
<name>A0ABV7FS26_9ALTE</name>
<evidence type="ECO:0000259" key="1">
    <source>
        <dbReference type="Pfam" id="PF12680"/>
    </source>
</evidence>
<dbReference type="Proteomes" id="UP001595478">
    <property type="component" value="Unassembled WGS sequence"/>
</dbReference>
<dbReference type="SUPFAM" id="SSF54427">
    <property type="entry name" value="NTF2-like"/>
    <property type="match status" value="1"/>
</dbReference>
<dbReference type="InterPro" id="IPR032710">
    <property type="entry name" value="NTF2-like_dom_sf"/>
</dbReference>
<dbReference type="InterPro" id="IPR037401">
    <property type="entry name" value="SnoaL-like"/>
</dbReference>
<evidence type="ECO:0000313" key="2">
    <source>
        <dbReference type="EMBL" id="MFC3122078.1"/>
    </source>
</evidence>
<dbReference type="Gene3D" id="3.10.450.50">
    <property type="match status" value="1"/>
</dbReference>
<dbReference type="EMBL" id="JBHRSW010000017">
    <property type="protein sequence ID" value="MFC3122078.1"/>
    <property type="molecule type" value="Genomic_DNA"/>
</dbReference>
<protein>
    <submittedName>
        <fullName evidence="2">Nuclear transport factor 2 family protein</fullName>
    </submittedName>
</protein>
<proteinExistence type="predicted"/>
<organism evidence="2 3">
    <name type="scientific">Agaribacter flavus</name>
    <dbReference type="NCBI Taxonomy" id="1902781"/>
    <lineage>
        <taxon>Bacteria</taxon>
        <taxon>Pseudomonadati</taxon>
        <taxon>Pseudomonadota</taxon>
        <taxon>Gammaproteobacteria</taxon>
        <taxon>Alteromonadales</taxon>
        <taxon>Alteromonadaceae</taxon>
        <taxon>Agaribacter</taxon>
    </lineage>
</organism>
<gene>
    <name evidence="2" type="ORF">ACFOHL_10630</name>
</gene>
<accession>A0ABV7FS26</accession>
<dbReference type="RefSeq" id="WP_376920212.1">
    <property type="nucleotide sequence ID" value="NZ_JBHRSW010000017.1"/>
</dbReference>
<evidence type="ECO:0000313" key="3">
    <source>
        <dbReference type="Proteomes" id="UP001595478"/>
    </source>
</evidence>
<reference evidence="3" key="1">
    <citation type="journal article" date="2019" name="Int. J. Syst. Evol. Microbiol.">
        <title>The Global Catalogue of Microorganisms (GCM) 10K type strain sequencing project: providing services to taxonomists for standard genome sequencing and annotation.</title>
        <authorList>
            <consortium name="The Broad Institute Genomics Platform"/>
            <consortium name="The Broad Institute Genome Sequencing Center for Infectious Disease"/>
            <person name="Wu L."/>
            <person name="Ma J."/>
        </authorList>
    </citation>
    <scope>NUCLEOTIDE SEQUENCE [LARGE SCALE GENOMIC DNA]</scope>
    <source>
        <strain evidence="3">KCTC 52473</strain>
    </source>
</reference>
<dbReference type="Pfam" id="PF12680">
    <property type="entry name" value="SnoaL_2"/>
    <property type="match status" value="1"/>
</dbReference>
<keyword evidence="3" id="KW-1185">Reference proteome</keyword>
<sequence length="140" mass="16078">MNIIDKFSMFYVDLASMKIDGLANIYRKDVVFIDPIAQHQGLDAVERYFTRLLGNAKFCKFTIHSKAQSDEFNATVSWTMSYTSSKLNSGRPIDVDGVTVIKIENNMIVYHRDYYDLGQMVYEHIPILGRLISKIKRTVG</sequence>
<comment type="caution">
    <text evidence="2">The sequence shown here is derived from an EMBL/GenBank/DDBJ whole genome shotgun (WGS) entry which is preliminary data.</text>
</comment>